<sequence>MQRAELWGSEIPKARPHRQGEMTGHCSYRMKRQGRPTRTAALPLPHCSSSSSSTHRERSCTGSSLTPVIKQLQRLQRHARSCSLSPLYQTPRSLTEPSVTADSGTGH</sequence>
<evidence type="ECO:0000256" key="1">
    <source>
        <dbReference type="SAM" id="MobiDB-lite"/>
    </source>
</evidence>
<proteinExistence type="predicted"/>
<accession>A0AAD7WC57</accession>
<comment type="caution">
    <text evidence="2">The sequence shown here is derived from an EMBL/GenBank/DDBJ whole genome shotgun (WGS) entry which is preliminary data.</text>
</comment>
<reference evidence="2" key="1">
    <citation type="journal article" date="2023" name="Science">
        <title>Genome structures resolve the early diversification of teleost fishes.</title>
        <authorList>
            <person name="Parey E."/>
            <person name="Louis A."/>
            <person name="Montfort J."/>
            <person name="Bouchez O."/>
            <person name="Roques C."/>
            <person name="Iampietro C."/>
            <person name="Lluch J."/>
            <person name="Castinel A."/>
            <person name="Donnadieu C."/>
            <person name="Desvignes T."/>
            <person name="Floi Bucao C."/>
            <person name="Jouanno E."/>
            <person name="Wen M."/>
            <person name="Mejri S."/>
            <person name="Dirks R."/>
            <person name="Jansen H."/>
            <person name="Henkel C."/>
            <person name="Chen W.J."/>
            <person name="Zahm M."/>
            <person name="Cabau C."/>
            <person name="Klopp C."/>
            <person name="Thompson A.W."/>
            <person name="Robinson-Rechavi M."/>
            <person name="Braasch I."/>
            <person name="Lecointre G."/>
            <person name="Bobe J."/>
            <person name="Postlethwait J.H."/>
            <person name="Berthelot C."/>
            <person name="Roest Crollius H."/>
            <person name="Guiguen Y."/>
        </authorList>
    </citation>
    <scope>NUCLEOTIDE SEQUENCE</scope>
    <source>
        <strain evidence="2">NC1722</strain>
    </source>
</reference>
<organism evidence="2 3">
    <name type="scientific">Aldrovandia affinis</name>
    <dbReference type="NCBI Taxonomy" id="143900"/>
    <lineage>
        <taxon>Eukaryota</taxon>
        <taxon>Metazoa</taxon>
        <taxon>Chordata</taxon>
        <taxon>Craniata</taxon>
        <taxon>Vertebrata</taxon>
        <taxon>Euteleostomi</taxon>
        <taxon>Actinopterygii</taxon>
        <taxon>Neopterygii</taxon>
        <taxon>Teleostei</taxon>
        <taxon>Notacanthiformes</taxon>
        <taxon>Halosauridae</taxon>
        <taxon>Aldrovandia</taxon>
    </lineage>
</organism>
<feature type="region of interest" description="Disordered" evidence="1">
    <location>
        <begin position="83"/>
        <end position="107"/>
    </location>
</feature>
<evidence type="ECO:0000313" key="3">
    <source>
        <dbReference type="Proteomes" id="UP001221898"/>
    </source>
</evidence>
<gene>
    <name evidence="2" type="ORF">AAFF_G00086270</name>
</gene>
<feature type="region of interest" description="Disordered" evidence="1">
    <location>
        <begin position="1"/>
        <end position="64"/>
    </location>
</feature>
<keyword evidence="3" id="KW-1185">Reference proteome</keyword>
<protein>
    <submittedName>
        <fullName evidence="2">Uncharacterized protein</fullName>
    </submittedName>
</protein>
<dbReference type="EMBL" id="JAINUG010000154">
    <property type="protein sequence ID" value="KAJ8391677.1"/>
    <property type="molecule type" value="Genomic_DNA"/>
</dbReference>
<dbReference type="Proteomes" id="UP001221898">
    <property type="component" value="Unassembled WGS sequence"/>
</dbReference>
<evidence type="ECO:0000313" key="2">
    <source>
        <dbReference type="EMBL" id="KAJ8391677.1"/>
    </source>
</evidence>
<dbReference type="AlphaFoldDB" id="A0AAD7WC57"/>
<name>A0AAD7WC57_9TELE</name>